<evidence type="ECO:0000256" key="1">
    <source>
        <dbReference type="ARBA" id="ARBA00022679"/>
    </source>
</evidence>
<organism evidence="5 6">
    <name type="scientific">Pontixanthobacter aestiaquae</name>
    <dbReference type="NCBI Taxonomy" id="1509367"/>
    <lineage>
        <taxon>Bacteria</taxon>
        <taxon>Pseudomonadati</taxon>
        <taxon>Pseudomonadota</taxon>
        <taxon>Alphaproteobacteria</taxon>
        <taxon>Sphingomonadales</taxon>
        <taxon>Erythrobacteraceae</taxon>
        <taxon>Pontixanthobacter</taxon>
    </lineage>
</organism>
<dbReference type="GO" id="GO:0006096">
    <property type="term" value="P:glycolytic process"/>
    <property type="evidence" value="ECO:0007669"/>
    <property type="project" value="UniProtKB-UniRule"/>
</dbReference>
<keyword evidence="1 3" id="KW-0808">Transferase</keyword>
<comment type="similarity">
    <text evidence="3 4">Belongs to the bacterial glucokinase family.</text>
</comment>
<proteinExistence type="inferred from homology"/>
<accession>A0A844Z7N9</accession>
<evidence type="ECO:0000256" key="3">
    <source>
        <dbReference type="HAMAP-Rule" id="MF_00524"/>
    </source>
</evidence>
<evidence type="ECO:0000313" key="6">
    <source>
        <dbReference type="Proteomes" id="UP000460290"/>
    </source>
</evidence>
<keyword evidence="2 3" id="KW-0418">Kinase</keyword>
<dbReference type="Gene3D" id="3.40.367.20">
    <property type="match status" value="1"/>
</dbReference>
<dbReference type="SUPFAM" id="SSF53067">
    <property type="entry name" value="Actin-like ATPase domain"/>
    <property type="match status" value="1"/>
</dbReference>
<dbReference type="OrthoDB" id="9800595at2"/>
<name>A0A844Z7N9_9SPHN</name>
<keyword evidence="3" id="KW-0547">Nucleotide-binding</keyword>
<evidence type="ECO:0000256" key="2">
    <source>
        <dbReference type="ARBA" id="ARBA00022777"/>
    </source>
</evidence>
<feature type="binding site" evidence="3">
    <location>
        <begin position="6"/>
        <end position="11"/>
    </location>
    <ligand>
        <name>ATP</name>
        <dbReference type="ChEBI" id="CHEBI:30616"/>
    </ligand>
</feature>
<dbReference type="PANTHER" id="PTHR47690:SF1">
    <property type="entry name" value="GLUCOKINASE"/>
    <property type="match status" value="1"/>
</dbReference>
<dbReference type="Gene3D" id="3.30.420.40">
    <property type="match status" value="1"/>
</dbReference>
<dbReference type="GO" id="GO:0005829">
    <property type="term" value="C:cytosol"/>
    <property type="evidence" value="ECO:0007669"/>
    <property type="project" value="TreeGrafter"/>
</dbReference>
<dbReference type="PANTHER" id="PTHR47690">
    <property type="entry name" value="GLUCOKINASE"/>
    <property type="match status" value="1"/>
</dbReference>
<sequence>MDLVTVDIGGTHARFAIATIADDGAITMSEPETLHTEDHASFQTAWEDYRERQGGTLPNAVAMAIAGPTGGDVIRFTNNPWIIRPALVKEKLGVERFAIVNDFEAVAHAVARADEDQFIHLTGPEQPLAPTGRLSVIGPGTGLGVAHLYREPSGEYRVSATEGGHIDFAPLDQIEDAILARLRKRHNRVSVERVVAGPAIVDIYQTLAAMERKAVPDCDDIEVWTKGMAGEDSLAAAAVDRFCLSLGSVAGDIALAQGGFGGVVIAGGLGYRIRESLQTSGFAERFAAKGRFASLMATIPVKLIIHPQPGLFGAAAAFSTQHSGATQ</sequence>
<dbReference type="GO" id="GO:0005524">
    <property type="term" value="F:ATP binding"/>
    <property type="evidence" value="ECO:0007669"/>
    <property type="project" value="UniProtKB-UniRule"/>
</dbReference>
<dbReference type="InterPro" id="IPR050201">
    <property type="entry name" value="Bacterial_glucokinase"/>
</dbReference>
<dbReference type="EC" id="2.7.1.2" evidence="3"/>
<dbReference type="Pfam" id="PF02685">
    <property type="entry name" value="Glucokinase"/>
    <property type="match status" value="1"/>
</dbReference>
<dbReference type="CDD" id="cd24008">
    <property type="entry name" value="ASKHA_NBD_GLK"/>
    <property type="match status" value="1"/>
</dbReference>
<dbReference type="RefSeq" id="WP_160613237.1">
    <property type="nucleotide sequence ID" value="NZ_JAUFQM010000001.1"/>
</dbReference>
<keyword evidence="6" id="KW-1185">Reference proteome</keyword>
<keyword evidence="3" id="KW-0324">Glycolysis</keyword>
<gene>
    <name evidence="3 5" type="primary">glk</name>
    <name evidence="5" type="ORF">GRI35_05560</name>
</gene>
<comment type="caution">
    <text evidence="5">The sequence shown here is derived from an EMBL/GenBank/DDBJ whole genome shotgun (WGS) entry which is preliminary data.</text>
</comment>
<evidence type="ECO:0000313" key="5">
    <source>
        <dbReference type="EMBL" id="MXO82830.1"/>
    </source>
</evidence>
<evidence type="ECO:0000256" key="4">
    <source>
        <dbReference type="RuleBase" id="RU004046"/>
    </source>
</evidence>
<keyword evidence="3" id="KW-0067">ATP-binding</keyword>
<dbReference type="Proteomes" id="UP000460290">
    <property type="component" value="Unassembled WGS sequence"/>
</dbReference>
<dbReference type="GO" id="GO:0004340">
    <property type="term" value="F:glucokinase activity"/>
    <property type="evidence" value="ECO:0007669"/>
    <property type="project" value="UniProtKB-UniRule"/>
</dbReference>
<protein>
    <recommendedName>
        <fullName evidence="3">Glucokinase</fullName>
        <ecNumber evidence="3">2.7.1.2</ecNumber>
    </recommendedName>
    <alternativeName>
        <fullName evidence="3">Glucose kinase</fullName>
    </alternativeName>
</protein>
<comment type="catalytic activity">
    <reaction evidence="3">
        <text>D-glucose + ATP = D-glucose 6-phosphate + ADP + H(+)</text>
        <dbReference type="Rhea" id="RHEA:17825"/>
        <dbReference type="ChEBI" id="CHEBI:4167"/>
        <dbReference type="ChEBI" id="CHEBI:15378"/>
        <dbReference type="ChEBI" id="CHEBI:30616"/>
        <dbReference type="ChEBI" id="CHEBI:61548"/>
        <dbReference type="ChEBI" id="CHEBI:456216"/>
        <dbReference type="EC" id="2.7.1.2"/>
    </reaction>
</comment>
<dbReference type="HAMAP" id="MF_00524">
    <property type="entry name" value="Glucokinase"/>
    <property type="match status" value="1"/>
</dbReference>
<dbReference type="GO" id="GO:0005536">
    <property type="term" value="F:D-glucose binding"/>
    <property type="evidence" value="ECO:0007669"/>
    <property type="project" value="InterPro"/>
</dbReference>
<comment type="subcellular location">
    <subcellularLocation>
        <location evidence="3">Cytoplasm</location>
    </subcellularLocation>
</comment>
<dbReference type="AlphaFoldDB" id="A0A844Z7N9"/>
<keyword evidence="3" id="KW-0963">Cytoplasm</keyword>
<dbReference type="EMBL" id="WTYZ01000001">
    <property type="protein sequence ID" value="MXO82830.1"/>
    <property type="molecule type" value="Genomic_DNA"/>
</dbReference>
<dbReference type="InterPro" id="IPR043129">
    <property type="entry name" value="ATPase_NBD"/>
</dbReference>
<dbReference type="InterPro" id="IPR003836">
    <property type="entry name" value="Glucokinase"/>
</dbReference>
<reference evidence="5 6" key="1">
    <citation type="submission" date="2019-12" db="EMBL/GenBank/DDBJ databases">
        <title>Genomic-based taxomic classification of the family Erythrobacteraceae.</title>
        <authorList>
            <person name="Xu L."/>
        </authorList>
    </citation>
    <scope>NUCLEOTIDE SEQUENCE [LARGE SCALE GENOMIC DNA]</scope>
    <source>
        <strain evidence="5 6">KCTC 42006</strain>
    </source>
</reference>
<dbReference type="NCBIfam" id="TIGR00749">
    <property type="entry name" value="glk"/>
    <property type="match status" value="1"/>
</dbReference>